<dbReference type="InterPro" id="IPR006311">
    <property type="entry name" value="TAT_signal"/>
</dbReference>
<protein>
    <submittedName>
        <fullName evidence="1">Uncharacterized protein</fullName>
    </submittedName>
</protein>
<evidence type="ECO:0000313" key="1">
    <source>
        <dbReference type="EMBL" id="BDI29680.1"/>
    </source>
</evidence>
<dbReference type="RefSeq" id="WP_119324219.1">
    <property type="nucleotide sequence ID" value="NZ_AP025739.1"/>
</dbReference>
<dbReference type="EMBL" id="AP025739">
    <property type="protein sequence ID" value="BDI29680.1"/>
    <property type="molecule type" value="Genomic_DNA"/>
</dbReference>
<reference evidence="1 2" key="1">
    <citation type="journal article" date="2019" name="Int. J. Syst. Evol. Microbiol.">
        <title>Capsulimonas corticalis gen. nov., sp. nov., an aerobic capsulated bacterium, of a novel bacterial order, Capsulimonadales ord. nov., of the class Armatimonadia of the phylum Armatimonadetes.</title>
        <authorList>
            <person name="Li J."/>
            <person name="Kudo C."/>
            <person name="Tonouchi A."/>
        </authorList>
    </citation>
    <scope>NUCLEOTIDE SEQUENCE [LARGE SCALE GENOMIC DNA]</scope>
    <source>
        <strain evidence="1 2">AX-7</strain>
    </source>
</reference>
<dbReference type="KEGG" id="ccot:CCAX7_17310"/>
<evidence type="ECO:0000313" key="2">
    <source>
        <dbReference type="Proteomes" id="UP000287394"/>
    </source>
</evidence>
<name>A0A402D407_9BACT</name>
<keyword evidence="2" id="KW-1185">Reference proteome</keyword>
<dbReference type="InterPro" id="IPR009078">
    <property type="entry name" value="Ferritin-like_SF"/>
</dbReference>
<dbReference type="PROSITE" id="PS51318">
    <property type="entry name" value="TAT"/>
    <property type="match status" value="1"/>
</dbReference>
<dbReference type="Gene3D" id="1.20.1260.10">
    <property type="match status" value="1"/>
</dbReference>
<dbReference type="SUPFAM" id="SSF47240">
    <property type="entry name" value="Ferritin-like"/>
    <property type="match status" value="1"/>
</dbReference>
<dbReference type="CDD" id="cd00657">
    <property type="entry name" value="Ferritin_like"/>
    <property type="match status" value="1"/>
</dbReference>
<dbReference type="Pfam" id="PF13668">
    <property type="entry name" value="Ferritin_2"/>
    <property type="match status" value="1"/>
</dbReference>
<organism evidence="1 2">
    <name type="scientific">Capsulimonas corticalis</name>
    <dbReference type="NCBI Taxonomy" id="2219043"/>
    <lineage>
        <taxon>Bacteria</taxon>
        <taxon>Bacillati</taxon>
        <taxon>Armatimonadota</taxon>
        <taxon>Armatimonadia</taxon>
        <taxon>Capsulimonadales</taxon>
        <taxon>Capsulimonadaceae</taxon>
        <taxon>Capsulimonas</taxon>
    </lineage>
</organism>
<sequence length="261" mass="27789">MDFHEIVNNPVNRRTFLTRMAAAGLGVAAMGLMPEAAHASGRPVLTLVNVPENSHFPGIPGKNLRNKTLNYALTLEILEADIYRQGLNLAAGKPLDTPLPDDVSGYALSIPAGQVAHPALGFQLLQQFAPVEAAHRDYLHAAIQSLGDTPVSPNPGGYKAPFGGDLASVLAVIRTLEETGVRAYLGAAQFIGDKTLTQAGASIYSTEARHSAAINYALGLEAGPAKQRLDSQAVIHQNGDNNFEYWLTPEQVIAKAKPFFA</sequence>
<dbReference type="AlphaFoldDB" id="A0A402D407"/>
<accession>A0A402D407</accession>
<gene>
    <name evidence="1" type="ORF">CCAX7_17310</name>
</gene>
<dbReference type="InterPro" id="IPR012347">
    <property type="entry name" value="Ferritin-like"/>
</dbReference>
<dbReference type="OrthoDB" id="954262at2"/>
<proteinExistence type="predicted"/>
<dbReference type="Proteomes" id="UP000287394">
    <property type="component" value="Chromosome"/>
</dbReference>